<dbReference type="EMBL" id="JAGIZQ010000002">
    <property type="protein sequence ID" value="KAH6640292.1"/>
    <property type="molecule type" value="Genomic_DNA"/>
</dbReference>
<name>A0ACB7PEC8_9PEZI</name>
<evidence type="ECO:0000313" key="2">
    <source>
        <dbReference type="Proteomes" id="UP000724584"/>
    </source>
</evidence>
<sequence>MPKKVRPKQALHLEGIHLAPGQMFSSGLLAERRTGSKQLAQVRERASAILSRIFDLCLARAATFAALDDWDLGWQIVAGDLAENHKCVMGAGELKELVTVFADARVRFLDSPRADKPHASPSPDKLANLIDRWLEATPHDTAAITPHPPALPSLLPARPAPLENLFAGFSLHTHGTSPAAATTAAGPTTTDWPPSHLPAADRHLLDHFKVREHLAGVCWDTKGAMPNLPDDKSPPLALRLFLGWLAAAHTPPPATMTTTPTTAPPFALFAAPVAFANNTERQAWFRPSGCQSKLFGHVEGFLAYAADNFAAGKTMALGLLTPVLRRFGAALMLRLVERGGVRGVQVVFFCPWDEHPWIKEQWRLQDWRLRLWKSAVLDAVDAWAAKHDVVIHEGYSGGSIRVRRDRDHDSVGMCAGWLLRVVTATQKTIPGDGEDEEWEWEDTCYFKKLENWAKVEEDTEEDEEMDVDVDI</sequence>
<dbReference type="Proteomes" id="UP000724584">
    <property type="component" value="Unassembled WGS sequence"/>
</dbReference>
<evidence type="ECO:0000313" key="1">
    <source>
        <dbReference type="EMBL" id="KAH6640292.1"/>
    </source>
</evidence>
<organism evidence="1 2">
    <name type="scientific">Chaetomium tenue</name>
    <dbReference type="NCBI Taxonomy" id="1854479"/>
    <lineage>
        <taxon>Eukaryota</taxon>
        <taxon>Fungi</taxon>
        <taxon>Dikarya</taxon>
        <taxon>Ascomycota</taxon>
        <taxon>Pezizomycotina</taxon>
        <taxon>Sordariomycetes</taxon>
        <taxon>Sordariomycetidae</taxon>
        <taxon>Sordariales</taxon>
        <taxon>Chaetomiaceae</taxon>
        <taxon>Chaetomium</taxon>
    </lineage>
</organism>
<comment type="caution">
    <text evidence="1">The sequence shown here is derived from an EMBL/GenBank/DDBJ whole genome shotgun (WGS) entry which is preliminary data.</text>
</comment>
<protein>
    <submittedName>
        <fullName evidence="1">Uncharacterized protein</fullName>
    </submittedName>
</protein>
<keyword evidence="2" id="KW-1185">Reference proteome</keyword>
<accession>A0ACB7PEC8</accession>
<proteinExistence type="predicted"/>
<reference evidence="1 2" key="1">
    <citation type="journal article" date="2021" name="Nat. Commun.">
        <title>Genetic determinants of endophytism in the Arabidopsis root mycobiome.</title>
        <authorList>
            <person name="Mesny F."/>
            <person name="Miyauchi S."/>
            <person name="Thiergart T."/>
            <person name="Pickel B."/>
            <person name="Atanasova L."/>
            <person name="Karlsson M."/>
            <person name="Huettel B."/>
            <person name="Barry K.W."/>
            <person name="Haridas S."/>
            <person name="Chen C."/>
            <person name="Bauer D."/>
            <person name="Andreopoulos W."/>
            <person name="Pangilinan J."/>
            <person name="LaButti K."/>
            <person name="Riley R."/>
            <person name="Lipzen A."/>
            <person name="Clum A."/>
            <person name="Drula E."/>
            <person name="Henrissat B."/>
            <person name="Kohler A."/>
            <person name="Grigoriev I.V."/>
            <person name="Martin F.M."/>
            <person name="Hacquard S."/>
        </authorList>
    </citation>
    <scope>NUCLEOTIDE SEQUENCE [LARGE SCALE GENOMIC DNA]</scope>
    <source>
        <strain evidence="1 2">MPI-SDFR-AT-0079</strain>
    </source>
</reference>
<gene>
    <name evidence="1" type="ORF">F5144DRAFT_639870</name>
</gene>